<accession>A0A382E375</accession>
<organism evidence="1">
    <name type="scientific">marine metagenome</name>
    <dbReference type="NCBI Taxonomy" id="408172"/>
    <lineage>
        <taxon>unclassified sequences</taxon>
        <taxon>metagenomes</taxon>
        <taxon>ecological metagenomes</taxon>
    </lineage>
</organism>
<name>A0A382E375_9ZZZZ</name>
<dbReference type="AlphaFoldDB" id="A0A382E375"/>
<feature type="non-terminal residue" evidence="1">
    <location>
        <position position="1"/>
    </location>
</feature>
<dbReference type="EMBL" id="UINC01042469">
    <property type="protein sequence ID" value="SVB45150.1"/>
    <property type="molecule type" value="Genomic_DNA"/>
</dbReference>
<feature type="non-terminal residue" evidence="1">
    <location>
        <position position="48"/>
    </location>
</feature>
<reference evidence="1" key="1">
    <citation type="submission" date="2018-05" db="EMBL/GenBank/DDBJ databases">
        <authorList>
            <person name="Lanie J.A."/>
            <person name="Ng W.-L."/>
            <person name="Kazmierczak K.M."/>
            <person name="Andrzejewski T.M."/>
            <person name="Davidsen T.M."/>
            <person name="Wayne K.J."/>
            <person name="Tettelin H."/>
            <person name="Glass J.I."/>
            <person name="Rusch D."/>
            <person name="Podicherti R."/>
            <person name="Tsui H.-C.T."/>
            <person name="Winkler M.E."/>
        </authorList>
    </citation>
    <scope>NUCLEOTIDE SEQUENCE</scope>
</reference>
<proteinExistence type="predicted"/>
<evidence type="ECO:0000313" key="1">
    <source>
        <dbReference type="EMBL" id="SVB45150.1"/>
    </source>
</evidence>
<protein>
    <submittedName>
        <fullName evidence="1">Uncharacterized protein</fullName>
    </submittedName>
</protein>
<gene>
    <name evidence="1" type="ORF">METZ01_LOCUS198004</name>
</gene>
<sequence length="48" mass="5396">VTKISSKLTIEIREILESLDSNKSTILSSLLAIHDELNYLPKQAIEEV</sequence>